<evidence type="ECO:0000313" key="1">
    <source>
        <dbReference type="EMBL" id="OHA92756.1"/>
    </source>
</evidence>
<evidence type="ECO:0000313" key="2">
    <source>
        <dbReference type="Proteomes" id="UP000179264"/>
    </source>
</evidence>
<dbReference type="AlphaFoldDB" id="A0A1G2T633"/>
<proteinExistence type="predicted"/>
<dbReference type="EMBL" id="MHVL01000038">
    <property type="protein sequence ID" value="OHA92756.1"/>
    <property type="molecule type" value="Genomic_DNA"/>
</dbReference>
<sequence>MLLSKIFEIKVRKIHFLSNLFKKGDHKIHDFIERIHIVIFRYKKIARIFIFDFVPAYCYELLVRMKDYVSKKYYEAGDNFRGRRILKSRGSVSFFLEKLAEEKPSTNSRKV</sequence>
<protein>
    <submittedName>
        <fullName evidence="1">Uncharacterized protein</fullName>
    </submittedName>
</protein>
<name>A0A1G2T633_9BACT</name>
<gene>
    <name evidence="1" type="ORF">A2W58_03200</name>
</gene>
<reference evidence="1 2" key="1">
    <citation type="journal article" date="2016" name="Nat. Commun.">
        <title>Thousands of microbial genomes shed light on interconnected biogeochemical processes in an aquifer system.</title>
        <authorList>
            <person name="Anantharaman K."/>
            <person name="Brown C.T."/>
            <person name="Hug L.A."/>
            <person name="Sharon I."/>
            <person name="Castelle C.J."/>
            <person name="Probst A.J."/>
            <person name="Thomas B.C."/>
            <person name="Singh A."/>
            <person name="Wilkins M.J."/>
            <person name="Karaoz U."/>
            <person name="Brodie E.L."/>
            <person name="Williams K.H."/>
            <person name="Hubbard S.S."/>
            <person name="Banfield J.F."/>
        </authorList>
    </citation>
    <scope>NUCLEOTIDE SEQUENCE [LARGE SCALE GENOMIC DNA]</scope>
</reference>
<comment type="caution">
    <text evidence="1">The sequence shown here is derived from an EMBL/GenBank/DDBJ whole genome shotgun (WGS) entry which is preliminary data.</text>
</comment>
<accession>A0A1G2T633</accession>
<dbReference type="Proteomes" id="UP000179264">
    <property type="component" value="Unassembled WGS sequence"/>
</dbReference>
<organism evidence="1 2">
    <name type="scientific">Candidatus Zambryskibacteria bacterium RIFCSPHIGHO2_02_38_10.5</name>
    <dbReference type="NCBI Taxonomy" id="1802742"/>
    <lineage>
        <taxon>Bacteria</taxon>
        <taxon>Candidatus Zambryskiibacteriota</taxon>
    </lineage>
</organism>